<reference evidence="1 2" key="1">
    <citation type="journal article" date="2024" name="Plant Biotechnol. J.">
        <title>Genome and CRISPR/Cas9 system of a widespread forest tree (Populus alba) in the world.</title>
        <authorList>
            <person name="Liu Y.J."/>
            <person name="Jiang P.F."/>
            <person name="Han X.M."/>
            <person name="Li X.Y."/>
            <person name="Wang H.M."/>
            <person name="Wang Y.J."/>
            <person name="Wang X.X."/>
            <person name="Zeng Q.Y."/>
        </authorList>
    </citation>
    <scope>NUCLEOTIDE SEQUENCE [LARGE SCALE GENOMIC DNA]</scope>
    <source>
        <strain evidence="2">cv. PAL-ZL1</strain>
    </source>
</reference>
<dbReference type="Proteomes" id="UP000309997">
    <property type="component" value="Unassembled WGS sequence"/>
</dbReference>
<keyword evidence="2" id="KW-1185">Reference proteome</keyword>
<organism evidence="1 2">
    <name type="scientific">Populus alba</name>
    <name type="common">White poplar</name>
    <dbReference type="NCBI Taxonomy" id="43335"/>
    <lineage>
        <taxon>Eukaryota</taxon>
        <taxon>Viridiplantae</taxon>
        <taxon>Streptophyta</taxon>
        <taxon>Embryophyta</taxon>
        <taxon>Tracheophyta</taxon>
        <taxon>Spermatophyta</taxon>
        <taxon>Magnoliopsida</taxon>
        <taxon>eudicotyledons</taxon>
        <taxon>Gunneridae</taxon>
        <taxon>Pentapetalae</taxon>
        <taxon>rosids</taxon>
        <taxon>fabids</taxon>
        <taxon>Malpighiales</taxon>
        <taxon>Salicaceae</taxon>
        <taxon>Saliceae</taxon>
        <taxon>Populus</taxon>
    </lineage>
</organism>
<dbReference type="EMBL" id="RCHU02000008">
    <property type="protein sequence ID" value="KAL3581306.1"/>
    <property type="molecule type" value="Genomic_DNA"/>
</dbReference>
<gene>
    <name evidence="1" type="ORF">D5086_015638</name>
</gene>
<protein>
    <submittedName>
        <fullName evidence="1">Uncharacterized protein</fullName>
    </submittedName>
</protein>
<evidence type="ECO:0000313" key="2">
    <source>
        <dbReference type="Proteomes" id="UP000309997"/>
    </source>
</evidence>
<name>A0ACC4BSC4_POPAL</name>
<proteinExistence type="predicted"/>
<comment type="caution">
    <text evidence="1">The sequence shown here is derived from an EMBL/GenBank/DDBJ whole genome shotgun (WGS) entry which is preliminary data.</text>
</comment>
<evidence type="ECO:0000313" key="1">
    <source>
        <dbReference type="EMBL" id="KAL3581306.1"/>
    </source>
</evidence>
<accession>A0ACC4BSC4</accession>
<sequence>MKKCLSPSHTSVTAAICVHRNTSDVDNPTFLPNVSFIGLFTRRNPCGVCNSDMLYMSPALEYVWIVYKATTKQLICCEDCRFDWST</sequence>